<evidence type="ECO:0000313" key="7">
    <source>
        <dbReference type="EMBL" id="AVO39211.1"/>
    </source>
</evidence>
<dbReference type="Proteomes" id="UP000237655">
    <property type="component" value="Chromosome"/>
</dbReference>
<keyword evidence="2" id="KW-1003">Cell membrane</keyword>
<dbReference type="InterPro" id="IPR003740">
    <property type="entry name" value="YitT"/>
</dbReference>
<keyword evidence="5 6" id="KW-0472">Membrane</keyword>
<reference evidence="8" key="1">
    <citation type="submission" date="2018-03" db="EMBL/GenBank/DDBJ databases">
        <title>Genomic analysis of the strain SH-1 isolated from shrimp intestine.</title>
        <authorList>
            <person name="Kim Y.-S."/>
            <person name="Kim S.-E."/>
            <person name="Kim K.-H."/>
        </authorList>
    </citation>
    <scope>NUCLEOTIDE SEQUENCE [LARGE SCALE GENOMIC DNA]</scope>
    <source>
        <strain evidence="8">SH-1</strain>
    </source>
</reference>
<dbReference type="PANTHER" id="PTHR33545:SF5">
    <property type="entry name" value="UPF0750 MEMBRANE PROTEIN YITT"/>
    <property type="match status" value="1"/>
</dbReference>
<feature type="transmembrane region" description="Helical" evidence="6">
    <location>
        <begin position="27"/>
        <end position="49"/>
    </location>
</feature>
<evidence type="ECO:0000256" key="2">
    <source>
        <dbReference type="ARBA" id="ARBA00022475"/>
    </source>
</evidence>
<evidence type="ECO:0000256" key="3">
    <source>
        <dbReference type="ARBA" id="ARBA00022692"/>
    </source>
</evidence>
<dbReference type="RefSeq" id="WP_106473521.1">
    <property type="nucleotide sequence ID" value="NZ_CP027665.1"/>
</dbReference>
<dbReference type="GO" id="GO:0005886">
    <property type="term" value="C:plasma membrane"/>
    <property type="evidence" value="ECO:0007669"/>
    <property type="project" value="UniProtKB-SubCell"/>
</dbReference>
<sequence>MTAGNDTAAGRNEPHRPALNHGLAEDAMAYVMGTSLCAMAMVMLTHLGLITGQTAGLAVLLSYVSGWSFGAVFFVVNLPFYALAWLRMGPRFTLRSFVAVALLSGIAELLPRYVAFETLDPLVGALFAGAFSGFGLIILFRHGASLGGVGVLGLYLQDKIGFQAGWTQLAFDAILFAAGIFLLDPLLIAYSLSGAVVTNLVIAVNHRKDRYIAT</sequence>
<dbReference type="Pfam" id="PF02588">
    <property type="entry name" value="YitT_membrane"/>
    <property type="match status" value="1"/>
</dbReference>
<evidence type="ECO:0000256" key="6">
    <source>
        <dbReference type="SAM" id="Phobius"/>
    </source>
</evidence>
<feature type="transmembrane region" description="Helical" evidence="6">
    <location>
        <begin position="92"/>
        <end position="110"/>
    </location>
</feature>
<feature type="transmembrane region" description="Helical" evidence="6">
    <location>
        <begin position="55"/>
        <end position="80"/>
    </location>
</feature>
<organism evidence="7 8">
    <name type="scientific">Pukyongiella litopenaei</name>
    <dbReference type="NCBI Taxonomy" id="2605946"/>
    <lineage>
        <taxon>Bacteria</taxon>
        <taxon>Pseudomonadati</taxon>
        <taxon>Pseudomonadota</taxon>
        <taxon>Alphaproteobacteria</taxon>
        <taxon>Rhodobacterales</taxon>
        <taxon>Paracoccaceae</taxon>
        <taxon>Pukyongiella</taxon>
    </lineage>
</organism>
<dbReference type="KEGG" id="thas:C6Y53_16830"/>
<dbReference type="EMBL" id="CP027665">
    <property type="protein sequence ID" value="AVO39211.1"/>
    <property type="molecule type" value="Genomic_DNA"/>
</dbReference>
<keyword evidence="4 6" id="KW-1133">Transmembrane helix</keyword>
<evidence type="ECO:0000256" key="5">
    <source>
        <dbReference type="ARBA" id="ARBA00023136"/>
    </source>
</evidence>
<comment type="subcellular location">
    <subcellularLocation>
        <location evidence="1">Cell membrane</location>
        <topology evidence="1">Multi-pass membrane protein</topology>
    </subcellularLocation>
</comment>
<keyword evidence="8" id="KW-1185">Reference proteome</keyword>
<proteinExistence type="predicted"/>
<feature type="transmembrane region" description="Helical" evidence="6">
    <location>
        <begin position="187"/>
        <end position="204"/>
    </location>
</feature>
<evidence type="ECO:0000256" key="1">
    <source>
        <dbReference type="ARBA" id="ARBA00004651"/>
    </source>
</evidence>
<feature type="transmembrane region" description="Helical" evidence="6">
    <location>
        <begin position="122"/>
        <end position="140"/>
    </location>
</feature>
<keyword evidence="3 6" id="KW-0812">Transmembrane</keyword>
<evidence type="ECO:0000313" key="8">
    <source>
        <dbReference type="Proteomes" id="UP000237655"/>
    </source>
</evidence>
<dbReference type="PANTHER" id="PTHR33545">
    <property type="entry name" value="UPF0750 MEMBRANE PROTEIN YITT-RELATED"/>
    <property type="match status" value="1"/>
</dbReference>
<name>A0A2S0MU11_9RHOB</name>
<accession>A0A2S0MU11</accession>
<evidence type="ECO:0000256" key="4">
    <source>
        <dbReference type="ARBA" id="ARBA00022989"/>
    </source>
</evidence>
<gene>
    <name evidence="7" type="ORF">C6Y53_16830</name>
</gene>
<dbReference type="InterPro" id="IPR051461">
    <property type="entry name" value="UPF0750_membrane"/>
</dbReference>
<dbReference type="AlphaFoldDB" id="A0A2S0MU11"/>
<protein>
    <submittedName>
        <fullName evidence="7">YitT family protein</fullName>
    </submittedName>
</protein>